<proteinExistence type="predicted"/>
<dbReference type="EMBL" id="JAAIKB010000001">
    <property type="protein sequence ID" value="NGM19102.1"/>
    <property type="molecule type" value="Genomic_DNA"/>
</dbReference>
<keyword evidence="3" id="KW-1185">Reference proteome</keyword>
<reference evidence="2 3" key="1">
    <citation type="submission" date="2020-02" db="EMBL/GenBank/DDBJ databases">
        <authorList>
            <person name="Kim H.M."/>
            <person name="Jeon C.O."/>
        </authorList>
    </citation>
    <scope>NUCLEOTIDE SEQUENCE [LARGE SCALE GENOMIC DNA]</scope>
    <source>
        <strain evidence="2 3">PeD5</strain>
    </source>
</reference>
<dbReference type="InterPro" id="IPR029058">
    <property type="entry name" value="AB_hydrolase_fold"/>
</dbReference>
<evidence type="ECO:0000313" key="3">
    <source>
        <dbReference type="Proteomes" id="UP000475385"/>
    </source>
</evidence>
<evidence type="ECO:0000259" key="1">
    <source>
        <dbReference type="Pfam" id="PF00561"/>
    </source>
</evidence>
<accession>A0A6M1LG59</accession>
<dbReference type="PANTHER" id="PTHR43798:SF33">
    <property type="entry name" value="HYDROLASE, PUTATIVE (AFU_ORTHOLOGUE AFUA_2G14860)-RELATED"/>
    <property type="match status" value="1"/>
</dbReference>
<keyword evidence="2" id="KW-0378">Hydrolase</keyword>
<gene>
    <name evidence="2" type="ORF">G3576_03685</name>
</gene>
<name>A0A6M1LG59_9PROT</name>
<dbReference type="Proteomes" id="UP000475385">
    <property type="component" value="Unassembled WGS sequence"/>
</dbReference>
<dbReference type="GO" id="GO:0016020">
    <property type="term" value="C:membrane"/>
    <property type="evidence" value="ECO:0007669"/>
    <property type="project" value="TreeGrafter"/>
</dbReference>
<dbReference type="InterPro" id="IPR000639">
    <property type="entry name" value="Epox_hydrolase-like"/>
</dbReference>
<reference evidence="2 3" key="2">
    <citation type="submission" date="2020-03" db="EMBL/GenBank/DDBJ databases">
        <title>Roseomonas stagni sp. nov., isolated from pond water in Japan.</title>
        <authorList>
            <person name="Furuhata K."/>
            <person name="Miyamoto H."/>
            <person name="Goto K."/>
        </authorList>
    </citation>
    <scope>NUCLEOTIDE SEQUENCE [LARGE SCALE GENOMIC DNA]</scope>
    <source>
        <strain evidence="2 3">PeD5</strain>
    </source>
</reference>
<dbReference type="AlphaFoldDB" id="A0A6M1LG59"/>
<comment type="caution">
    <text evidence="2">The sequence shown here is derived from an EMBL/GenBank/DDBJ whole genome shotgun (WGS) entry which is preliminary data.</text>
</comment>
<dbReference type="PRINTS" id="PR00412">
    <property type="entry name" value="EPOXHYDRLASE"/>
</dbReference>
<dbReference type="PANTHER" id="PTHR43798">
    <property type="entry name" value="MONOACYLGLYCEROL LIPASE"/>
    <property type="match status" value="1"/>
</dbReference>
<evidence type="ECO:0000313" key="2">
    <source>
        <dbReference type="EMBL" id="NGM19102.1"/>
    </source>
</evidence>
<dbReference type="Gene3D" id="3.40.50.1820">
    <property type="entry name" value="alpha/beta hydrolase"/>
    <property type="match status" value="1"/>
</dbReference>
<dbReference type="PRINTS" id="PR00111">
    <property type="entry name" value="ABHYDROLASE"/>
</dbReference>
<dbReference type="InterPro" id="IPR000073">
    <property type="entry name" value="AB_hydrolase_1"/>
</dbReference>
<feature type="domain" description="AB hydrolase-1" evidence="1">
    <location>
        <begin position="56"/>
        <end position="296"/>
    </location>
</feature>
<protein>
    <submittedName>
        <fullName evidence="2">Alpha/beta hydrolase</fullName>
    </submittedName>
</protein>
<dbReference type="SUPFAM" id="SSF53474">
    <property type="entry name" value="alpha/beta-Hydrolases"/>
    <property type="match status" value="1"/>
</dbReference>
<organism evidence="2 3">
    <name type="scientific">Falsiroseomonas algicola</name>
    <dbReference type="NCBI Taxonomy" id="2716930"/>
    <lineage>
        <taxon>Bacteria</taxon>
        <taxon>Pseudomonadati</taxon>
        <taxon>Pseudomonadota</taxon>
        <taxon>Alphaproteobacteria</taxon>
        <taxon>Acetobacterales</taxon>
        <taxon>Roseomonadaceae</taxon>
        <taxon>Falsiroseomonas</taxon>
    </lineage>
</organism>
<dbReference type="GO" id="GO:0016787">
    <property type="term" value="F:hydrolase activity"/>
    <property type="evidence" value="ECO:0007669"/>
    <property type="project" value="UniProtKB-KW"/>
</dbReference>
<sequence length="310" mass="33406">MSRLLTLAAALGGFALATHQAARNAERARAAPGRFIAVDGVRLHILDRGPPAPDGPPVVLLHGNGSMVEDFDSSGLIDLLARHRRVVAIDRPGFGRSDRPRDRDWTPEAQAALIAAALERLGLVRPIVLGHSFGAVVALALALDHASRIGGLVLESGYFFPTLRADAVLFSPPAIPGIGDVIRYTYGPPLGRAVAKPMIRRMFAPLPVPRRFKREFPLPLTVRPWQIRAVAEDSAAMVPAARRLSQRLGQLHLPVTILAGEEDRIVSPKRQAQRLHAMLPDSRLVLLPGAGHMLHHASPAVVEEAILSLA</sequence>
<dbReference type="InterPro" id="IPR050266">
    <property type="entry name" value="AB_hydrolase_sf"/>
</dbReference>
<dbReference type="Pfam" id="PF00561">
    <property type="entry name" value="Abhydrolase_1"/>
    <property type="match status" value="1"/>
</dbReference>
<dbReference type="RefSeq" id="WP_164692945.1">
    <property type="nucleotide sequence ID" value="NZ_JAAIKB010000001.1"/>
</dbReference>